<organism evidence="2 3">
    <name type="scientific">Botrytis galanthina</name>
    <dbReference type="NCBI Taxonomy" id="278940"/>
    <lineage>
        <taxon>Eukaryota</taxon>
        <taxon>Fungi</taxon>
        <taxon>Dikarya</taxon>
        <taxon>Ascomycota</taxon>
        <taxon>Pezizomycotina</taxon>
        <taxon>Leotiomycetes</taxon>
        <taxon>Helotiales</taxon>
        <taxon>Sclerotiniaceae</taxon>
        <taxon>Botrytis</taxon>
    </lineage>
</organism>
<feature type="compositionally biased region" description="Polar residues" evidence="1">
    <location>
        <begin position="601"/>
        <end position="617"/>
    </location>
</feature>
<feature type="compositionally biased region" description="Basic residues" evidence="1">
    <location>
        <begin position="78"/>
        <end position="90"/>
    </location>
</feature>
<feature type="region of interest" description="Disordered" evidence="1">
    <location>
        <begin position="358"/>
        <end position="380"/>
    </location>
</feature>
<dbReference type="EMBL" id="PQXL01000002">
    <property type="protein sequence ID" value="THV55931.1"/>
    <property type="molecule type" value="Genomic_DNA"/>
</dbReference>
<dbReference type="Proteomes" id="UP000308671">
    <property type="component" value="Unassembled WGS sequence"/>
</dbReference>
<feature type="compositionally biased region" description="Pro residues" evidence="1">
    <location>
        <begin position="754"/>
        <end position="769"/>
    </location>
</feature>
<reference evidence="2 3" key="1">
    <citation type="submission" date="2017-12" db="EMBL/GenBank/DDBJ databases">
        <title>Comparative genomics of Botrytis spp.</title>
        <authorList>
            <person name="Valero-Jimenez C.A."/>
            <person name="Tapia P."/>
            <person name="Veloso J."/>
            <person name="Silva-Moreno E."/>
            <person name="Staats M."/>
            <person name="Valdes J.H."/>
            <person name="Van Kan J.A.L."/>
        </authorList>
    </citation>
    <scope>NUCLEOTIDE SEQUENCE [LARGE SCALE GENOMIC DNA]</scope>
    <source>
        <strain evidence="2 3">MUCL435</strain>
    </source>
</reference>
<feature type="region of interest" description="Disordered" evidence="1">
    <location>
        <begin position="739"/>
        <end position="793"/>
    </location>
</feature>
<feature type="compositionally biased region" description="Basic residues" evidence="1">
    <location>
        <begin position="309"/>
        <end position="320"/>
    </location>
</feature>
<feature type="region of interest" description="Disordered" evidence="1">
    <location>
        <begin position="297"/>
        <end position="346"/>
    </location>
</feature>
<feature type="region of interest" description="Disordered" evidence="1">
    <location>
        <begin position="1"/>
        <end position="54"/>
    </location>
</feature>
<gene>
    <name evidence="2" type="ORF">BGAL_0002g00870</name>
</gene>
<evidence type="ECO:0000256" key="1">
    <source>
        <dbReference type="SAM" id="MobiDB-lite"/>
    </source>
</evidence>
<comment type="caution">
    <text evidence="2">The sequence shown here is derived from an EMBL/GenBank/DDBJ whole genome shotgun (WGS) entry which is preliminary data.</text>
</comment>
<evidence type="ECO:0000313" key="2">
    <source>
        <dbReference type="EMBL" id="THV55931.1"/>
    </source>
</evidence>
<dbReference type="OrthoDB" id="4188028at2759"/>
<feature type="compositionally biased region" description="Low complexity" evidence="1">
    <location>
        <begin position="35"/>
        <end position="54"/>
    </location>
</feature>
<accession>A0A4S8REN0</accession>
<protein>
    <submittedName>
        <fullName evidence="2">Uncharacterized protein</fullName>
    </submittedName>
</protein>
<feature type="region of interest" description="Disordered" evidence="1">
    <location>
        <begin position="74"/>
        <end position="94"/>
    </location>
</feature>
<sequence length="793" mass="87946">MEPPPYSTRSKRKSSELEPNSPPNSPPLSKKSRTSLDLPPSSPLSSPSSTSADPVLAQCSMDSENLDLDANIPLRGGFRGRGRGRGRIRGGGRVGKNGNAKIPVARAGGVEILAGVAGGKATRGRGGHRVKKSSNARIQSLYHRKQLLKTQYKQVALLQRVALDVISDKSLQAMSEDPKYHETLPEYQIVMDQLAERYEERVALLKEQRRIQLEYAKKQRQFGEDYTRGVYETRVELIQEKYDLMIKRRLIEEYQQMEARYGADSPSQHDFDHSHIKRIPEETFIHPADAWVNGGRAAQLAAEAEKEKGKKRGGRGKKSTKLPASPFKPLDIMTPDDSEVAPKKTSLYQPATSLSLATTVDGDSAAPTPAELTEQEDADELETDKFGVYIPNKARPRNGDPPNNRIVVEPPFTFDPDEIGIRHHHYKKYNKNDLPTFIGMDPSPQPKTFHYDPWVRNHHSTNNRPEDLDQTIVETHKLHPTLGLPVKGSINPTLTTRSDWSKPVAETKPVVFVVETQDEESLKPRFETSRSAWMARTEREFADLGDQLKMAESLEAIGLRDPILRPIEKKVEPQIIGKISDDLMGAVSEAVNVLNKPVPPTASSIRATSTAPPTSIPGTPAPAQRTQGYDPVRDTGYSPHLRRSPVKTFNNKTLDILANAAEFHGASLPRGGFPQPIIPAPRPMQQIQYTFSQPEFYRQPPAFVPPPPHMTLPPPLPMTLPPPQPLQQQTQFFQYAGPPQAQGGPHNKYKEILPAPPQPQRRVPPPSLPVPRSNGFNPFVNGTGYGNGSGRGP</sequence>
<keyword evidence="3" id="KW-1185">Reference proteome</keyword>
<evidence type="ECO:0000313" key="3">
    <source>
        <dbReference type="Proteomes" id="UP000308671"/>
    </source>
</evidence>
<name>A0A4S8REN0_9HELO</name>
<feature type="region of interest" description="Disordered" evidence="1">
    <location>
        <begin position="600"/>
        <end position="645"/>
    </location>
</feature>
<proteinExistence type="predicted"/>
<dbReference type="AlphaFoldDB" id="A0A4S8REN0"/>
<feature type="compositionally biased region" description="Gly residues" evidence="1">
    <location>
        <begin position="783"/>
        <end position="793"/>
    </location>
</feature>